<reference evidence="13" key="1">
    <citation type="journal article" date="2021" name="Sci. Adv.">
        <title>The American lobster genome reveals insights on longevity, neural, and immune adaptations.</title>
        <authorList>
            <person name="Polinski J.M."/>
            <person name="Zimin A.V."/>
            <person name="Clark K.F."/>
            <person name="Kohn A.B."/>
            <person name="Sadowski N."/>
            <person name="Timp W."/>
            <person name="Ptitsyn A."/>
            <person name="Khanna P."/>
            <person name="Romanova D.Y."/>
            <person name="Williams P."/>
            <person name="Greenwood S.J."/>
            <person name="Moroz L.L."/>
            <person name="Walt D.R."/>
            <person name="Bodnar A.G."/>
        </authorList>
    </citation>
    <scope>NUCLEOTIDE SEQUENCE</scope>
    <source>
        <strain evidence="13">GMGI-L3</strain>
    </source>
</reference>
<dbReference type="PANTHER" id="PTHR42985">
    <property type="entry name" value="SODIUM-COUPLED MONOCARBOXYLATE TRANSPORTER"/>
    <property type="match status" value="1"/>
</dbReference>
<evidence type="ECO:0000256" key="7">
    <source>
        <dbReference type="ARBA" id="ARBA00023053"/>
    </source>
</evidence>
<evidence type="ECO:0000256" key="9">
    <source>
        <dbReference type="ARBA" id="ARBA00023136"/>
    </source>
</evidence>
<evidence type="ECO:0000256" key="2">
    <source>
        <dbReference type="ARBA" id="ARBA00006434"/>
    </source>
</evidence>
<sequence>MVDFNFAWLEGERGILSPADYLVFGGMLAASLAIGIYYAIKSRKRSNDEFLLGGRSLSWFPVCFSLLATYVSSILILGGPSEAYYHGLEWWYICTGQVSVIFIAVVFLPFFYELKLTSVYEYLEDRYASRWVRSVAGGMFVVQMLLYQSVVIYTPGLAIASFTHIPLWTSILAVGLIATIYTTIGGIRAVVWTDVLQLSVLMIGFVVIIIKGVADVGSVQQVWEVAVKHNRAGPQAYTYGYDPLKRHTVANIIIGGIFLTAVQYGSSQTSVQRFASTKSLSQAYLSLVMMIPLFILAISLAIFAGLVIFATYEGCDPLAAGLIAHKDQILPFFVMDRLSSITGLPGLFIATLFSGSLSTISSGVNSQAAVTWEDVFAKIPSCASLSKRTQVWLTKLLAFGYGILAVGFAFLAGSLGGVLQAAIVVTSSVGGPLLGVFIMALFMPFTNSKGACGGMIFGTGIGLVFSFGSSITGVKLEMLPTSTEACPANFTIPPPPSTPPLRVSDLEFPEKILCLSYTQLGPLGTLMAIVIGVLISLATGRAGGRRIDKSLVHPWIRWTLPDPTTVTRKTNGHSYDKISTQL</sequence>
<feature type="transmembrane region" description="Helical" evidence="12">
    <location>
        <begin position="396"/>
        <end position="415"/>
    </location>
</feature>
<feature type="transmembrane region" description="Helical" evidence="12">
    <location>
        <begin position="196"/>
        <end position="214"/>
    </location>
</feature>
<keyword evidence="7" id="KW-0915">Sodium</keyword>
<comment type="similarity">
    <text evidence="2 11">Belongs to the sodium:solute symporter (SSF) (TC 2.A.21) family.</text>
</comment>
<feature type="transmembrane region" description="Helical" evidence="12">
    <location>
        <begin position="332"/>
        <end position="353"/>
    </location>
</feature>
<feature type="transmembrane region" description="Helical" evidence="12">
    <location>
        <begin position="165"/>
        <end position="184"/>
    </location>
</feature>
<dbReference type="InterPro" id="IPR038377">
    <property type="entry name" value="Na/Glc_symporter_sf"/>
</dbReference>
<dbReference type="AlphaFoldDB" id="A0A8J5JM21"/>
<dbReference type="EMBL" id="JAHLQT010034856">
    <property type="protein sequence ID" value="KAG7158516.1"/>
    <property type="molecule type" value="Genomic_DNA"/>
</dbReference>
<evidence type="ECO:0000256" key="8">
    <source>
        <dbReference type="ARBA" id="ARBA00023065"/>
    </source>
</evidence>
<comment type="subcellular location">
    <subcellularLocation>
        <location evidence="1">Cell membrane</location>
        <topology evidence="1">Multi-pass membrane protein</topology>
    </subcellularLocation>
</comment>
<evidence type="ECO:0000256" key="5">
    <source>
        <dbReference type="ARBA" id="ARBA00022692"/>
    </source>
</evidence>
<keyword evidence="4" id="KW-1003">Cell membrane</keyword>
<feature type="transmembrane region" description="Helical" evidence="12">
    <location>
        <begin position="21"/>
        <end position="39"/>
    </location>
</feature>
<dbReference type="PROSITE" id="PS50283">
    <property type="entry name" value="NA_SOLUT_SYMP_3"/>
    <property type="match status" value="1"/>
</dbReference>
<keyword evidence="10" id="KW-0739">Sodium transport</keyword>
<dbReference type="Pfam" id="PF00474">
    <property type="entry name" value="SSF"/>
    <property type="match status" value="1"/>
</dbReference>
<feature type="transmembrane region" description="Helical" evidence="12">
    <location>
        <begin position="248"/>
        <end position="266"/>
    </location>
</feature>
<feature type="transmembrane region" description="Helical" evidence="12">
    <location>
        <begin position="90"/>
        <end position="111"/>
    </location>
</feature>
<protein>
    <submittedName>
        <fullName evidence="13">Sodium-coupled monocarboxylate transporter 2-like 5</fullName>
    </submittedName>
</protein>
<keyword evidence="14" id="KW-1185">Reference proteome</keyword>
<comment type="caution">
    <text evidence="13">The sequence shown here is derived from an EMBL/GenBank/DDBJ whole genome shotgun (WGS) entry which is preliminary data.</text>
</comment>
<evidence type="ECO:0000256" key="4">
    <source>
        <dbReference type="ARBA" id="ARBA00022475"/>
    </source>
</evidence>
<dbReference type="InterPro" id="IPR051163">
    <property type="entry name" value="Sodium:Solute_Symporter_SSF"/>
</dbReference>
<keyword evidence="8" id="KW-0406">Ion transport</keyword>
<evidence type="ECO:0000256" key="1">
    <source>
        <dbReference type="ARBA" id="ARBA00004651"/>
    </source>
</evidence>
<evidence type="ECO:0000313" key="14">
    <source>
        <dbReference type="Proteomes" id="UP000747542"/>
    </source>
</evidence>
<evidence type="ECO:0000256" key="12">
    <source>
        <dbReference type="SAM" id="Phobius"/>
    </source>
</evidence>
<dbReference type="Proteomes" id="UP000747542">
    <property type="component" value="Unassembled WGS sequence"/>
</dbReference>
<dbReference type="InterPro" id="IPR001734">
    <property type="entry name" value="Na/solute_symporter"/>
</dbReference>
<evidence type="ECO:0000256" key="6">
    <source>
        <dbReference type="ARBA" id="ARBA00022989"/>
    </source>
</evidence>
<dbReference type="Gene3D" id="1.20.1730.10">
    <property type="entry name" value="Sodium/glucose cotransporter"/>
    <property type="match status" value="1"/>
</dbReference>
<feature type="transmembrane region" description="Helical" evidence="12">
    <location>
        <begin position="287"/>
        <end position="312"/>
    </location>
</feature>
<dbReference type="PANTHER" id="PTHR42985:SF40">
    <property type="entry name" value="LD47995P-RELATED"/>
    <property type="match status" value="1"/>
</dbReference>
<proteinExistence type="inferred from homology"/>
<dbReference type="GO" id="GO:0015293">
    <property type="term" value="F:symporter activity"/>
    <property type="evidence" value="ECO:0007669"/>
    <property type="project" value="TreeGrafter"/>
</dbReference>
<name>A0A8J5JM21_HOMAM</name>
<keyword evidence="6 12" id="KW-1133">Transmembrane helix</keyword>
<dbReference type="GO" id="GO:0005886">
    <property type="term" value="C:plasma membrane"/>
    <property type="evidence" value="ECO:0007669"/>
    <property type="project" value="UniProtKB-SubCell"/>
</dbReference>
<feature type="transmembrane region" description="Helical" evidence="12">
    <location>
        <begin position="59"/>
        <end position="78"/>
    </location>
</feature>
<feature type="transmembrane region" description="Helical" evidence="12">
    <location>
        <begin position="454"/>
        <end position="474"/>
    </location>
</feature>
<dbReference type="CDD" id="cd11492">
    <property type="entry name" value="SLC5sbd_NIS-SMVT"/>
    <property type="match status" value="1"/>
</dbReference>
<evidence type="ECO:0000313" key="13">
    <source>
        <dbReference type="EMBL" id="KAG7158516.1"/>
    </source>
</evidence>
<dbReference type="GO" id="GO:0006814">
    <property type="term" value="P:sodium ion transport"/>
    <property type="evidence" value="ECO:0007669"/>
    <property type="project" value="UniProtKB-KW"/>
</dbReference>
<evidence type="ECO:0000256" key="11">
    <source>
        <dbReference type="RuleBase" id="RU362091"/>
    </source>
</evidence>
<feature type="transmembrane region" description="Helical" evidence="12">
    <location>
        <begin position="131"/>
        <end position="153"/>
    </location>
</feature>
<keyword evidence="3" id="KW-0813">Transport</keyword>
<feature type="transmembrane region" description="Helical" evidence="12">
    <location>
        <begin position="520"/>
        <end position="540"/>
    </location>
</feature>
<gene>
    <name evidence="13" type="primary">Slc5a12-L5</name>
    <name evidence="13" type="ORF">Hamer_G021070</name>
</gene>
<feature type="transmembrane region" description="Helical" evidence="12">
    <location>
        <begin position="421"/>
        <end position="442"/>
    </location>
</feature>
<accession>A0A8J5JM21</accession>
<dbReference type="NCBIfam" id="TIGR00813">
    <property type="entry name" value="sss"/>
    <property type="match status" value="1"/>
</dbReference>
<keyword evidence="9 12" id="KW-0472">Membrane</keyword>
<evidence type="ECO:0000256" key="10">
    <source>
        <dbReference type="ARBA" id="ARBA00023201"/>
    </source>
</evidence>
<organism evidence="13 14">
    <name type="scientific">Homarus americanus</name>
    <name type="common">American lobster</name>
    <dbReference type="NCBI Taxonomy" id="6706"/>
    <lineage>
        <taxon>Eukaryota</taxon>
        <taxon>Metazoa</taxon>
        <taxon>Ecdysozoa</taxon>
        <taxon>Arthropoda</taxon>
        <taxon>Crustacea</taxon>
        <taxon>Multicrustacea</taxon>
        <taxon>Malacostraca</taxon>
        <taxon>Eumalacostraca</taxon>
        <taxon>Eucarida</taxon>
        <taxon>Decapoda</taxon>
        <taxon>Pleocyemata</taxon>
        <taxon>Astacidea</taxon>
        <taxon>Nephropoidea</taxon>
        <taxon>Nephropidae</taxon>
        <taxon>Homarus</taxon>
    </lineage>
</organism>
<keyword evidence="5 12" id="KW-0812">Transmembrane</keyword>
<evidence type="ECO:0000256" key="3">
    <source>
        <dbReference type="ARBA" id="ARBA00022448"/>
    </source>
</evidence>